<keyword evidence="1" id="KW-0472">Membrane</keyword>
<dbReference type="SMART" id="SM00014">
    <property type="entry name" value="acidPPc"/>
    <property type="match status" value="1"/>
</dbReference>
<dbReference type="SUPFAM" id="SSF48317">
    <property type="entry name" value="Acid phosphatase/Vanadium-dependent haloperoxidase"/>
    <property type="match status" value="1"/>
</dbReference>
<feature type="transmembrane region" description="Helical" evidence="1">
    <location>
        <begin position="49"/>
        <end position="76"/>
    </location>
</feature>
<comment type="caution">
    <text evidence="3">The sequence shown here is derived from an EMBL/GenBank/DDBJ whole genome shotgun (WGS) entry which is preliminary data.</text>
</comment>
<dbReference type="PANTHER" id="PTHR14969:SF13">
    <property type="entry name" value="AT30094P"/>
    <property type="match status" value="1"/>
</dbReference>
<dbReference type="EMBL" id="BAABJM010000004">
    <property type="protein sequence ID" value="GAA5061001.1"/>
    <property type="molecule type" value="Genomic_DNA"/>
</dbReference>
<sequence length="223" mass="24049">MLSTALAALLLALIVAIVTWAVVSGHSMTSFDVPLMNWAVEHRHGWLDTVFTVISTLGGSVAMWVLALIACGWYAAHRRWPEFAVVVIAGVGTLLLVRVLKYVVDRDRPPLAIRLVTVENQSFPSGHSLGSIGVIGILVGVFVLGEARRSSRAALVTVAVVFVALVGVSRVYLGVHWPTDVLGGWAIGAWWVLLCRTGYLRFRSRGDRLGGAADRRVSSAPID</sequence>
<dbReference type="Gene3D" id="1.20.144.10">
    <property type="entry name" value="Phosphatidic acid phosphatase type 2/haloperoxidase"/>
    <property type="match status" value="2"/>
</dbReference>
<evidence type="ECO:0000313" key="4">
    <source>
        <dbReference type="Proteomes" id="UP001500603"/>
    </source>
</evidence>
<organism evidence="3 4">
    <name type="scientific">Nocardia callitridis</name>
    <dbReference type="NCBI Taxonomy" id="648753"/>
    <lineage>
        <taxon>Bacteria</taxon>
        <taxon>Bacillati</taxon>
        <taxon>Actinomycetota</taxon>
        <taxon>Actinomycetes</taxon>
        <taxon>Mycobacteriales</taxon>
        <taxon>Nocardiaceae</taxon>
        <taxon>Nocardia</taxon>
    </lineage>
</organism>
<feature type="transmembrane region" description="Helical" evidence="1">
    <location>
        <begin position="83"/>
        <end position="104"/>
    </location>
</feature>
<feature type="transmembrane region" description="Helical" evidence="1">
    <location>
        <begin position="181"/>
        <end position="199"/>
    </location>
</feature>
<reference evidence="4" key="1">
    <citation type="journal article" date="2019" name="Int. J. Syst. Evol. Microbiol.">
        <title>The Global Catalogue of Microorganisms (GCM) 10K type strain sequencing project: providing services to taxonomists for standard genome sequencing and annotation.</title>
        <authorList>
            <consortium name="The Broad Institute Genomics Platform"/>
            <consortium name="The Broad Institute Genome Sequencing Center for Infectious Disease"/>
            <person name="Wu L."/>
            <person name="Ma J."/>
        </authorList>
    </citation>
    <scope>NUCLEOTIDE SEQUENCE [LARGE SCALE GENOMIC DNA]</scope>
    <source>
        <strain evidence="4">JCM 18298</strain>
    </source>
</reference>
<dbReference type="Proteomes" id="UP001500603">
    <property type="component" value="Unassembled WGS sequence"/>
</dbReference>
<protein>
    <recommendedName>
        <fullName evidence="2">Phosphatidic acid phosphatase type 2/haloperoxidase domain-containing protein</fullName>
    </recommendedName>
</protein>
<keyword evidence="1" id="KW-1133">Transmembrane helix</keyword>
<dbReference type="Pfam" id="PF01569">
    <property type="entry name" value="PAP2"/>
    <property type="match status" value="1"/>
</dbReference>
<accession>A0ABP9KL36</accession>
<evidence type="ECO:0000313" key="3">
    <source>
        <dbReference type="EMBL" id="GAA5061001.1"/>
    </source>
</evidence>
<dbReference type="CDD" id="cd03392">
    <property type="entry name" value="PAP2_like_2"/>
    <property type="match status" value="1"/>
</dbReference>
<dbReference type="RefSeq" id="WP_345497379.1">
    <property type="nucleotide sequence ID" value="NZ_BAABJM010000004.1"/>
</dbReference>
<dbReference type="PANTHER" id="PTHR14969">
    <property type="entry name" value="SPHINGOSINE-1-PHOSPHATE PHOSPHOHYDROLASE"/>
    <property type="match status" value="1"/>
</dbReference>
<gene>
    <name evidence="3" type="ORF">GCM10023318_43090</name>
</gene>
<evidence type="ECO:0000259" key="2">
    <source>
        <dbReference type="SMART" id="SM00014"/>
    </source>
</evidence>
<name>A0ABP9KL36_9NOCA</name>
<dbReference type="InterPro" id="IPR000326">
    <property type="entry name" value="PAP2/HPO"/>
</dbReference>
<feature type="transmembrane region" description="Helical" evidence="1">
    <location>
        <begin position="153"/>
        <end position="175"/>
    </location>
</feature>
<evidence type="ECO:0000256" key="1">
    <source>
        <dbReference type="SAM" id="Phobius"/>
    </source>
</evidence>
<dbReference type="InterPro" id="IPR036938">
    <property type="entry name" value="PAP2/HPO_sf"/>
</dbReference>
<feature type="domain" description="Phosphatidic acid phosphatase type 2/haloperoxidase" evidence="2">
    <location>
        <begin position="84"/>
        <end position="196"/>
    </location>
</feature>
<feature type="transmembrane region" description="Helical" evidence="1">
    <location>
        <begin position="124"/>
        <end position="144"/>
    </location>
</feature>
<proteinExistence type="predicted"/>
<keyword evidence="1" id="KW-0812">Transmembrane</keyword>
<keyword evidence="4" id="KW-1185">Reference proteome</keyword>